<dbReference type="PANTHER" id="PTHR13105">
    <property type="entry name" value="MYELOID LEUKEMIA FACTOR"/>
    <property type="match status" value="1"/>
</dbReference>
<comment type="similarity">
    <text evidence="2">Belongs to the MLF family.</text>
</comment>
<dbReference type="GO" id="GO:0005737">
    <property type="term" value="C:cytoplasm"/>
    <property type="evidence" value="ECO:0007669"/>
    <property type="project" value="UniProtKB-SubCell"/>
</dbReference>
<protein>
    <recommendedName>
        <fullName evidence="8">Myeloid leukemia factor 2</fullName>
    </recommendedName>
</protein>
<feature type="region of interest" description="Disordered" evidence="5">
    <location>
        <begin position="220"/>
        <end position="280"/>
    </location>
</feature>
<name>A0A8T2PWM8_9TELE</name>
<dbReference type="OrthoDB" id="8707547at2759"/>
<comment type="subcellular location">
    <subcellularLocation>
        <location evidence="1">Cytoplasm</location>
    </subcellularLocation>
</comment>
<evidence type="ECO:0000256" key="5">
    <source>
        <dbReference type="SAM" id="MobiDB-lite"/>
    </source>
</evidence>
<organism evidence="6 7">
    <name type="scientific">Albula glossodonta</name>
    <name type="common">roundjaw bonefish</name>
    <dbReference type="NCBI Taxonomy" id="121402"/>
    <lineage>
        <taxon>Eukaryota</taxon>
        <taxon>Metazoa</taxon>
        <taxon>Chordata</taxon>
        <taxon>Craniata</taxon>
        <taxon>Vertebrata</taxon>
        <taxon>Euteleostomi</taxon>
        <taxon>Actinopterygii</taxon>
        <taxon>Neopterygii</taxon>
        <taxon>Teleostei</taxon>
        <taxon>Albuliformes</taxon>
        <taxon>Albulidae</taxon>
        <taxon>Albula</taxon>
    </lineage>
</organism>
<reference evidence="6" key="1">
    <citation type="thesis" date="2021" institute="BYU ScholarsArchive" country="Provo, UT, USA">
        <title>Applications of and Algorithms for Genome Assembly and Genomic Analyses with an Emphasis on Marine Teleosts.</title>
        <authorList>
            <person name="Pickett B.D."/>
        </authorList>
    </citation>
    <scope>NUCLEOTIDE SEQUENCE</scope>
    <source>
        <strain evidence="6">HI-2016</strain>
    </source>
</reference>
<accession>A0A8T2PWM8</accession>
<feature type="compositionally biased region" description="Basic and acidic residues" evidence="5">
    <location>
        <begin position="182"/>
        <end position="202"/>
    </location>
</feature>
<dbReference type="Proteomes" id="UP000824540">
    <property type="component" value="Unassembled WGS sequence"/>
</dbReference>
<keyword evidence="4" id="KW-0597">Phosphoprotein</keyword>
<evidence type="ECO:0000256" key="1">
    <source>
        <dbReference type="ARBA" id="ARBA00004496"/>
    </source>
</evidence>
<evidence type="ECO:0000256" key="2">
    <source>
        <dbReference type="ARBA" id="ARBA00008332"/>
    </source>
</evidence>
<comment type="caution">
    <text evidence="6">The sequence shown here is derived from an EMBL/GenBank/DDBJ whole genome shotgun (WGS) entry which is preliminary data.</text>
</comment>
<dbReference type="EMBL" id="JAFBMS010000001">
    <property type="protein sequence ID" value="KAG9355770.1"/>
    <property type="molecule type" value="Genomic_DNA"/>
</dbReference>
<proteinExistence type="inferred from homology"/>
<feature type="compositionally biased region" description="Basic and acidic residues" evidence="5">
    <location>
        <begin position="157"/>
        <end position="170"/>
    </location>
</feature>
<evidence type="ECO:0008006" key="8">
    <source>
        <dbReference type="Google" id="ProtNLM"/>
    </source>
</evidence>
<gene>
    <name evidence="6" type="ORF">JZ751_000611</name>
</gene>
<dbReference type="InterPro" id="IPR019376">
    <property type="entry name" value="Myeloid_leukemia_factor"/>
</dbReference>
<dbReference type="Pfam" id="PF10248">
    <property type="entry name" value="Mlf1IP"/>
    <property type="match status" value="1"/>
</dbReference>
<keyword evidence="7" id="KW-1185">Reference proteome</keyword>
<evidence type="ECO:0000256" key="4">
    <source>
        <dbReference type="ARBA" id="ARBA00022553"/>
    </source>
</evidence>
<feature type="region of interest" description="Disordered" evidence="5">
    <location>
        <begin position="135"/>
        <end position="208"/>
    </location>
</feature>
<evidence type="ECO:0000313" key="7">
    <source>
        <dbReference type="Proteomes" id="UP000824540"/>
    </source>
</evidence>
<dbReference type="AlphaFoldDB" id="A0A8T2PWM8"/>
<sequence length="280" mass="31392">MFRYLSDVDESPYMMDPFSAHRQQMRSLFGSFGFEPFPFGPQIQPPRNPLQGGALAPFGMMGMLSVCASAGEYNSILSLCRRSKAGLNGTSVHSRQWRDWNLNPRYQAISDPERMSGSPACQTYSSSTVISYSSSGSGAPRVYQQTSATRTAPGGIRETRQSMRDSESGVERLAIGHHIRERGHVMERSRNHKTGDREERQDFINLEESEAAAFDDEWRREVGRYPPPNARGLDYGRDRRAASGSQQLALTGPTSSSSPPTPHHDSPRHRPPPTRPRYDW</sequence>
<keyword evidence="3" id="KW-0963">Cytoplasm</keyword>
<evidence type="ECO:0000313" key="6">
    <source>
        <dbReference type="EMBL" id="KAG9355770.1"/>
    </source>
</evidence>
<evidence type="ECO:0000256" key="3">
    <source>
        <dbReference type="ARBA" id="ARBA00022490"/>
    </source>
</evidence>